<keyword evidence="11 18" id="KW-0067">ATP-binding</keyword>
<evidence type="ECO:0000259" key="17">
    <source>
        <dbReference type="PROSITE" id="PS50885"/>
    </source>
</evidence>
<comment type="subcellular location">
    <subcellularLocation>
        <location evidence="2">Cell inner membrane</location>
        <topology evidence="2">Multi-pass membrane protein</topology>
    </subcellularLocation>
</comment>
<dbReference type="SMART" id="SM00388">
    <property type="entry name" value="HisKA"/>
    <property type="match status" value="1"/>
</dbReference>
<evidence type="ECO:0000259" key="16">
    <source>
        <dbReference type="PROSITE" id="PS50109"/>
    </source>
</evidence>
<evidence type="ECO:0000256" key="4">
    <source>
        <dbReference type="ARBA" id="ARBA00022475"/>
    </source>
</evidence>
<keyword evidence="5" id="KW-0997">Cell inner membrane</keyword>
<keyword evidence="19" id="KW-1185">Reference proteome</keyword>
<keyword evidence="8 15" id="KW-0812">Transmembrane</keyword>
<evidence type="ECO:0000256" key="6">
    <source>
        <dbReference type="ARBA" id="ARBA00022553"/>
    </source>
</evidence>
<keyword evidence="9" id="KW-0547">Nucleotide-binding</keyword>
<dbReference type="InterPro" id="IPR036097">
    <property type="entry name" value="HisK_dim/P_sf"/>
</dbReference>
<dbReference type="InterPro" id="IPR050980">
    <property type="entry name" value="2C_sensor_his_kinase"/>
</dbReference>
<dbReference type="PROSITE" id="PS50109">
    <property type="entry name" value="HIS_KIN"/>
    <property type="match status" value="1"/>
</dbReference>
<dbReference type="PRINTS" id="PR00344">
    <property type="entry name" value="BCTRLSENSOR"/>
</dbReference>
<dbReference type="CDD" id="cd06225">
    <property type="entry name" value="HAMP"/>
    <property type="match status" value="1"/>
</dbReference>
<dbReference type="Pfam" id="PF02518">
    <property type="entry name" value="HATPase_c"/>
    <property type="match status" value="1"/>
</dbReference>
<name>A0ABZ0BCW0_9SPHN</name>
<dbReference type="GO" id="GO:0005524">
    <property type="term" value="F:ATP binding"/>
    <property type="evidence" value="ECO:0007669"/>
    <property type="project" value="UniProtKB-KW"/>
</dbReference>
<dbReference type="InterPro" id="IPR003661">
    <property type="entry name" value="HisK_dim/P_dom"/>
</dbReference>
<dbReference type="EMBL" id="CP135076">
    <property type="protein sequence ID" value="WNO55167.1"/>
    <property type="molecule type" value="Genomic_DNA"/>
</dbReference>
<dbReference type="InterPro" id="IPR005467">
    <property type="entry name" value="His_kinase_dom"/>
</dbReference>
<dbReference type="SUPFAM" id="SSF47384">
    <property type="entry name" value="Homodimeric domain of signal transducing histidine kinase"/>
    <property type="match status" value="1"/>
</dbReference>
<dbReference type="InterPro" id="IPR003594">
    <property type="entry name" value="HATPase_dom"/>
</dbReference>
<evidence type="ECO:0000256" key="2">
    <source>
        <dbReference type="ARBA" id="ARBA00004429"/>
    </source>
</evidence>
<dbReference type="SMART" id="SM00304">
    <property type="entry name" value="HAMP"/>
    <property type="match status" value="1"/>
</dbReference>
<evidence type="ECO:0000256" key="1">
    <source>
        <dbReference type="ARBA" id="ARBA00000085"/>
    </source>
</evidence>
<dbReference type="CDD" id="cd00075">
    <property type="entry name" value="HATPase"/>
    <property type="match status" value="1"/>
</dbReference>
<reference evidence="18 19" key="1">
    <citation type="submission" date="2023-09" db="EMBL/GenBank/DDBJ databases">
        <authorList>
            <person name="Rey-Velasco X."/>
        </authorList>
    </citation>
    <scope>NUCLEOTIDE SEQUENCE [LARGE SCALE GENOMIC DNA]</scope>
    <source>
        <strain evidence="18 19">W311</strain>
    </source>
</reference>
<keyword evidence="14 15" id="KW-0472">Membrane</keyword>
<dbReference type="InterPro" id="IPR036890">
    <property type="entry name" value="HATPase_C_sf"/>
</dbReference>
<gene>
    <name evidence="18" type="ORF">RPR59_10300</name>
</gene>
<evidence type="ECO:0000256" key="14">
    <source>
        <dbReference type="ARBA" id="ARBA00023136"/>
    </source>
</evidence>
<keyword evidence="4" id="KW-1003">Cell membrane</keyword>
<feature type="domain" description="HAMP" evidence="17">
    <location>
        <begin position="180"/>
        <end position="231"/>
    </location>
</feature>
<evidence type="ECO:0000256" key="7">
    <source>
        <dbReference type="ARBA" id="ARBA00022679"/>
    </source>
</evidence>
<evidence type="ECO:0000256" key="11">
    <source>
        <dbReference type="ARBA" id="ARBA00022840"/>
    </source>
</evidence>
<feature type="transmembrane region" description="Helical" evidence="15">
    <location>
        <begin position="161"/>
        <end position="179"/>
    </location>
</feature>
<comment type="catalytic activity">
    <reaction evidence="1">
        <text>ATP + protein L-histidine = ADP + protein N-phospho-L-histidine.</text>
        <dbReference type="EC" id="2.7.13.3"/>
    </reaction>
</comment>
<feature type="domain" description="Histidine kinase" evidence="16">
    <location>
        <begin position="239"/>
        <end position="436"/>
    </location>
</feature>
<evidence type="ECO:0000256" key="8">
    <source>
        <dbReference type="ARBA" id="ARBA00022692"/>
    </source>
</evidence>
<organism evidence="18 19">
    <name type="scientific">Stakelama saccharophila</name>
    <dbReference type="NCBI Taxonomy" id="3075605"/>
    <lineage>
        <taxon>Bacteria</taxon>
        <taxon>Pseudomonadati</taxon>
        <taxon>Pseudomonadota</taxon>
        <taxon>Alphaproteobacteria</taxon>
        <taxon>Sphingomonadales</taxon>
        <taxon>Sphingomonadaceae</taxon>
        <taxon>Stakelama</taxon>
    </lineage>
</organism>
<dbReference type="RefSeq" id="WP_313918462.1">
    <property type="nucleotide sequence ID" value="NZ_CP135076.1"/>
</dbReference>
<keyword evidence="7" id="KW-0808">Transferase</keyword>
<accession>A0ABZ0BCW0</accession>
<evidence type="ECO:0000256" key="10">
    <source>
        <dbReference type="ARBA" id="ARBA00022777"/>
    </source>
</evidence>
<dbReference type="Proteomes" id="UP001302249">
    <property type="component" value="Chromosome"/>
</dbReference>
<evidence type="ECO:0000256" key="12">
    <source>
        <dbReference type="ARBA" id="ARBA00022989"/>
    </source>
</evidence>
<keyword evidence="12 15" id="KW-1133">Transmembrane helix</keyword>
<dbReference type="PANTHER" id="PTHR44936">
    <property type="entry name" value="SENSOR PROTEIN CREC"/>
    <property type="match status" value="1"/>
</dbReference>
<evidence type="ECO:0000313" key="18">
    <source>
        <dbReference type="EMBL" id="WNO55167.1"/>
    </source>
</evidence>
<dbReference type="PROSITE" id="PS50885">
    <property type="entry name" value="HAMP"/>
    <property type="match status" value="1"/>
</dbReference>
<dbReference type="PANTHER" id="PTHR44936:SF5">
    <property type="entry name" value="SENSOR HISTIDINE KINASE ENVZ"/>
    <property type="match status" value="1"/>
</dbReference>
<evidence type="ECO:0000256" key="9">
    <source>
        <dbReference type="ARBA" id="ARBA00022741"/>
    </source>
</evidence>
<evidence type="ECO:0000313" key="19">
    <source>
        <dbReference type="Proteomes" id="UP001302249"/>
    </source>
</evidence>
<evidence type="ECO:0000256" key="5">
    <source>
        <dbReference type="ARBA" id="ARBA00022519"/>
    </source>
</evidence>
<keyword evidence="6" id="KW-0597">Phosphoprotein</keyword>
<feature type="transmembrane region" description="Helical" evidence="15">
    <location>
        <begin position="12"/>
        <end position="34"/>
    </location>
</feature>
<dbReference type="Pfam" id="PF00672">
    <property type="entry name" value="HAMP"/>
    <property type="match status" value="1"/>
</dbReference>
<proteinExistence type="predicted"/>
<dbReference type="InterPro" id="IPR003660">
    <property type="entry name" value="HAMP_dom"/>
</dbReference>
<keyword evidence="13" id="KW-0902">Two-component regulatory system</keyword>
<sequence length="436" mass="48005">MRRILHPSLGLIGRLVAILLITLVVEFVASTLLYEQASRFAVREDEARRLAEHLVISRKLVEEREPARRPAMAAELTTDRYAMHWDRLPPATAPIAPRLDHMREQVLAWESSLAREDLRLRLASPGGRSTLTGGLRLDDGSWLHFQTLHALEGLDLATERILLALIPAIALMIVGGMIIRRTLQPLGKLATAAERVGSGDQAPVAEEGPSEVVRVVRAFNRMQERIHRLIADRTRALAAVGHDFRTPLARLRLRAEGVADRETRDAIEADIAEMEAMVASLLAYLGGDDDPEQPVSADIAVLCATLIDDAQDHGRDAVYDGPDHLEMPVRVAALKRAVQNLVDNALRHGDRIVLRLAVADVVAITVEDDGPGIPEADLYRVVQPFVRLDSSRRRDTIGFGLGLAIVQRVARLEGGELTLENRAGGGLRATLRLPRR</sequence>
<evidence type="ECO:0000256" key="15">
    <source>
        <dbReference type="SAM" id="Phobius"/>
    </source>
</evidence>
<dbReference type="SUPFAM" id="SSF55874">
    <property type="entry name" value="ATPase domain of HSP90 chaperone/DNA topoisomerase II/histidine kinase"/>
    <property type="match status" value="1"/>
</dbReference>
<dbReference type="CDD" id="cd00082">
    <property type="entry name" value="HisKA"/>
    <property type="match status" value="1"/>
</dbReference>
<dbReference type="InterPro" id="IPR004358">
    <property type="entry name" value="Sig_transdc_His_kin-like_C"/>
</dbReference>
<dbReference type="EC" id="2.7.13.3" evidence="3"/>
<dbReference type="Gene3D" id="3.30.565.10">
    <property type="entry name" value="Histidine kinase-like ATPase, C-terminal domain"/>
    <property type="match status" value="1"/>
</dbReference>
<evidence type="ECO:0000256" key="3">
    <source>
        <dbReference type="ARBA" id="ARBA00012438"/>
    </source>
</evidence>
<dbReference type="SMART" id="SM00387">
    <property type="entry name" value="HATPase_c"/>
    <property type="match status" value="1"/>
</dbReference>
<dbReference type="Gene3D" id="1.10.287.130">
    <property type="match status" value="1"/>
</dbReference>
<evidence type="ECO:0000256" key="13">
    <source>
        <dbReference type="ARBA" id="ARBA00023012"/>
    </source>
</evidence>
<protein>
    <recommendedName>
        <fullName evidence="3">histidine kinase</fullName>
        <ecNumber evidence="3">2.7.13.3</ecNumber>
    </recommendedName>
</protein>
<keyword evidence="10" id="KW-0418">Kinase</keyword>